<protein>
    <submittedName>
        <fullName evidence="1">Histidine permease</fullName>
    </submittedName>
</protein>
<proteinExistence type="predicted"/>
<name>A0A9P7RHM5_9PEZI</name>
<accession>A0A9P7RHM5</accession>
<keyword evidence="2" id="KW-1185">Reference proteome</keyword>
<evidence type="ECO:0000313" key="1">
    <source>
        <dbReference type="EMBL" id="KAG7058476.1"/>
    </source>
</evidence>
<sequence length="146" mass="15216">MVDVPMNGAESHAEGTSPWVGVRARTDGQAVIDTRQAGITVTAVRLCTKVDEDVGVAGDLNFEMDVEDTVAAGASPGAVLQAVITSRTGPSVQRKLRKSGSGAIKDVGFNIAAKVDADGGEFGWGTAVTDACQAPLLYQRLENWRA</sequence>
<organism evidence="1 2">
    <name type="scientific">Colletotrichum scovillei</name>
    <dbReference type="NCBI Taxonomy" id="1209932"/>
    <lineage>
        <taxon>Eukaryota</taxon>
        <taxon>Fungi</taxon>
        <taxon>Dikarya</taxon>
        <taxon>Ascomycota</taxon>
        <taxon>Pezizomycotina</taxon>
        <taxon>Sordariomycetes</taxon>
        <taxon>Hypocreomycetidae</taxon>
        <taxon>Glomerellales</taxon>
        <taxon>Glomerellaceae</taxon>
        <taxon>Colletotrichum</taxon>
        <taxon>Colletotrichum acutatum species complex</taxon>
    </lineage>
</organism>
<dbReference type="Proteomes" id="UP000699042">
    <property type="component" value="Unassembled WGS sequence"/>
</dbReference>
<gene>
    <name evidence="1" type="ORF">JMJ77_005852</name>
</gene>
<comment type="caution">
    <text evidence="1">The sequence shown here is derived from an EMBL/GenBank/DDBJ whole genome shotgun (WGS) entry which is preliminary data.</text>
</comment>
<evidence type="ECO:0000313" key="2">
    <source>
        <dbReference type="Proteomes" id="UP000699042"/>
    </source>
</evidence>
<reference evidence="1" key="1">
    <citation type="submission" date="2021-05" db="EMBL/GenBank/DDBJ databases">
        <title>Comparative genomics of three Colletotrichum scovillei strains and genetic complementation revealed genes involved fungal growth and virulence on chili pepper.</title>
        <authorList>
            <person name="Hsieh D.-K."/>
            <person name="Chuang S.-C."/>
            <person name="Chen C.-Y."/>
            <person name="Chao Y.-T."/>
            <person name="Lu M.-Y.J."/>
            <person name="Lee M.-H."/>
            <person name="Shih M.-C."/>
        </authorList>
    </citation>
    <scope>NUCLEOTIDE SEQUENCE</scope>
    <source>
        <strain evidence="1">Coll-153</strain>
    </source>
</reference>
<dbReference type="EMBL" id="JAESDN010000001">
    <property type="protein sequence ID" value="KAG7058476.1"/>
    <property type="molecule type" value="Genomic_DNA"/>
</dbReference>
<dbReference type="AlphaFoldDB" id="A0A9P7RHM5"/>